<comment type="caution">
    <text evidence="5">The sequence shown here is derived from an EMBL/GenBank/DDBJ whole genome shotgun (WGS) entry which is preliminary data.</text>
</comment>
<sequence length="373" mass="39218">MATNSTTTTTSNINTNTNPTANNHQNTNSSNQSNHQDILSFTNPHPVQQHEIQFDLSQRRKGVCKFFNSQKGFGFINDERPEELGNQEVFVHYTSIGSKGGFRSLGEGEEVEYVVTPGQKGFQATEVTGPAGRAVVGDVKSKLPKTPTFVPYPMGIMPGTYAIAGAGSPYMQPDPYMSTGAFGSPYGGQVFYVPSAVGVIPGAHSPNPPYPNVSSPHPSTRSPTVPFTHHQHTPMAMSISPQPASNGFGFTSPSMAYGFGAPVNASTLTAGVGASNNTSGTELRSPSGLVSTAGFGTGPSNQSPFSNQNPNHGLGLGSDSNSIINSTGDHLHHRSSTAGSQLSHQHQPLTGFSNPSSLLYTTTTANGIQINHQ</sequence>
<dbReference type="AlphaFoldDB" id="A0A9Q3IIS9"/>
<dbReference type="EMBL" id="AVOT02045260">
    <property type="protein sequence ID" value="MBW0540625.1"/>
    <property type="molecule type" value="Genomic_DNA"/>
</dbReference>
<keyword evidence="6" id="KW-1185">Reference proteome</keyword>
<accession>A0A9Q3IIS9</accession>
<feature type="compositionally biased region" description="Polar residues" evidence="3">
    <location>
        <begin position="277"/>
        <end position="290"/>
    </location>
</feature>
<dbReference type="InterPro" id="IPR002059">
    <property type="entry name" value="CSP_DNA-bd"/>
</dbReference>
<proteinExistence type="predicted"/>
<evidence type="ECO:0000256" key="2">
    <source>
        <dbReference type="ARBA" id="ARBA00022490"/>
    </source>
</evidence>
<dbReference type="InterPro" id="IPR011129">
    <property type="entry name" value="CSD"/>
</dbReference>
<evidence type="ECO:0000256" key="3">
    <source>
        <dbReference type="SAM" id="MobiDB-lite"/>
    </source>
</evidence>
<dbReference type="PANTHER" id="PTHR46109">
    <property type="entry name" value="PROTEIN LIN-28"/>
    <property type="match status" value="1"/>
</dbReference>
<gene>
    <name evidence="5" type="ORF">O181_080340</name>
</gene>
<dbReference type="Proteomes" id="UP000765509">
    <property type="component" value="Unassembled WGS sequence"/>
</dbReference>
<dbReference type="SUPFAM" id="SSF50249">
    <property type="entry name" value="Nucleic acid-binding proteins"/>
    <property type="match status" value="1"/>
</dbReference>
<dbReference type="GO" id="GO:0005737">
    <property type="term" value="C:cytoplasm"/>
    <property type="evidence" value="ECO:0007669"/>
    <property type="project" value="UniProtKB-SubCell"/>
</dbReference>
<dbReference type="CDD" id="cd04458">
    <property type="entry name" value="CSP_CDS"/>
    <property type="match status" value="1"/>
</dbReference>
<dbReference type="GO" id="GO:0005634">
    <property type="term" value="C:nucleus"/>
    <property type="evidence" value="ECO:0007669"/>
    <property type="project" value="TreeGrafter"/>
</dbReference>
<dbReference type="Gene3D" id="2.40.50.140">
    <property type="entry name" value="Nucleic acid-binding proteins"/>
    <property type="match status" value="1"/>
</dbReference>
<name>A0A9Q3IIS9_9BASI</name>
<dbReference type="GO" id="GO:0003729">
    <property type="term" value="F:mRNA binding"/>
    <property type="evidence" value="ECO:0007669"/>
    <property type="project" value="TreeGrafter"/>
</dbReference>
<protein>
    <recommendedName>
        <fullName evidence="4">CSD domain-containing protein</fullName>
    </recommendedName>
</protein>
<dbReference type="PRINTS" id="PR00050">
    <property type="entry name" value="COLDSHOCK"/>
</dbReference>
<dbReference type="InterPro" id="IPR012340">
    <property type="entry name" value="NA-bd_OB-fold"/>
</dbReference>
<evidence type="ECO:0000313" key="6">
    <source>
        <dbReference type="Proteomes" id="UP000765509"/>
    </source>
</evidence>
<keyword evidence="2" id="KW-0963">Cytoplasm</keyword>
<evidence type="ECO:0000313" key="5">
    <source>
        <dbReference type="EMBL" id="MBW0540625.1"/>
    </source>
</evidence>
<dbReference type="SMART" id="SM00357">
    <property type="entry name" value="CSP"/>
    <property type="match status" value="1"/>
</dbReference>
<evidence type="ECO:0000256" key="1">
    <source>
        <dbReference type="ARBA" id="ARBA00004496"/>
    </source>
</evidence>
<feature type="compositionally biased region" description="Low complexity" evidence="3">
    <location>
        <begin position="1"/>
        <end position="36"/>
    </location>
</feature>
<comment type="subcellular location">
    <subcellularLocation>
        <location evidence="1">Cytoplasm</location>
    </subcellularLocation>
</comment>
<feature type="domain" description="CSD" evidence="4">
    <location>
        <begin position="59"/>
        <end position="129"/>
    </location>
</feature>
<dbReference type="InterPro" id="IPR051373">
    <property type="entry name" value="Lin-28_RNA-binding"/>
</dbReference>
<feature type="compositionally biased region" description="Polar residues" evidence="3">
    <location>
        <begin position="318"/>
        <end position="328"/>
    </location>
</feature>
<feature type="region of interest" description="Disordered" evidence="3">
    <location>
        <begin position="1"/>
        <end position="41"/>
    </location>
</feature>
<feature type="compositionally biased region" description="Polar residues" evidence="3">
    <location>
        <begin position="336"/>
        <end position="357"/>
    </location>
</feature>
<feature type="region of interest" description="Disordered" evidence="3">
    <location>
        <begin position="277"/>
        <end position="357"/>
    </location>
</feature>
<dbReference type="PROSITE" id="PS51857">
    <property type="entry name" value="CSD_2"/>
    <property type="match status" value="1"/>
</dbReference>
<evidence type="ECO:0000259" key="4">
    <source>
        <dbReference type="PROSITE" id="PS51857"/>
    </source>
</evidence>
<dbReference type="PANTHER" id="PTHR46109:SF1">
    <property type="entry name" value="PROTEIN LIN-28 HOMOLOG"/>
    <property type="match status" value="1"/>
</dbReference>
<dbReference type="OrthoDB" id="422005at2759"/>
<reference evidence="5" key="1">
    <citation type="submission" date="2021-03" db="EMBL/GenBank/DDBJ databases">
        <title>Draft genome sequence of rust myrtle Austropuccinia psidii MF-1, a brazilian biotype.</title>
        <authorList>
            <person name="Quecine M.C."/>
            <person name="Pachon D.M.R."/>
            <person name="Bonatelli M.L."/>
            <person name="Correr F.H."/>
            <person name="Franceschini L.M."/>
            <person name="Leite T.F."/>
            <person name="Margarido G.R.A."/>
            <person name="Almeida C.A."/>
            <person name="Ferrarezi J.A."/>
            <person name="Labate C.A."/>
        </authorList>
    </citation>
    <scope>NUCLEOTIDE SEQUENCE</scope>
    <source>
        <strain evidence="5">MF-1</strain>
    </source>
</reference>
<feature type="compositionally biased region" description="Low complexity" evidence="3">
    <location>
        <begin position="299"/>
        <end position="311"/>
    </location>
</feature>
<dbReference type="Pfam" id="PF00313">
    <property type="entry name" value="CSD"/>
    <property type="match status" value="1"/>
</dbReference>
<dbReference type="GO" id="GO:0031054">
    <property type="term" value="P:pre-miRNA processing"/>
    <property type="evidence" value="ECO:0007669"/>
    <property type="project" value="TreeGrafter"/>
</dbReference>
<organism evidence="5 6">
    <name type="scientific">Austropuccinia psidii MF-1</name>
    <dbReference type="NCBI Taxonomy" id="1389203"/>
    <lineage>
        <taxon>Eukaryota</taxon>
        <taxon>Fungi</taxon>
        <taxon>Dikarya</taxon>
        <taxon>Basidiomycota</taxon>
        <taxon>Pucciniomycotina</taxon>
        <taxon>Pucciniomycetes</taxon>
        <taxon>Pucciniales</taxon>
        <taxon>Sphaerophragmiaceae</taxon>
        <taxon>Austropuccinia</taxon>
    </lineage>
</organism>